<keyword evidence="1" id="KW-0288">FMN</keyword>
<evidence type="ECO:0000313" key="4">
    <source>
        <dbReference type="Proteomes" id="UP000176037"/>
    </source>
</evidence>
<dbReference type="GO" id="GO:0005829">
    <property type="term" value="C:cytosol"/>
    <property type="evidence" value="ECO:0007669"/>
    <property type="project" value="TreeGrafter"/>
</dbReference>
<evidence type="ECO:0000313" key="3">
    <source>
        <dbReference type="EMBL" id="OFI36346.1"/>
    </source>
</evidence>
<accession>A0A1E8FKQ3</accession>
<dbReference type="InterPro" id="IPR050712">
    <property type="entry name" value="NAD(P)H-dep_reductase"/>
</dbReference>
<keyword evidence="4" id="KW-1185">Reference proteome</keyword>
<name>A0A1E8FKQ3_9ALTE</name>
<dbReference type="GO" id="GO:0016491">
    <property type="term" value="F:oxidoreductase activity"/>
    <property type="evidence" value="ECO:0007669"/>
    <property type="project" value="InterPro"/>
</dbReference>
<dbReference type="Gene3D" id="3.40.50.360">
    <property type="match status" value="1"/>
</dbReference>
<protein>
    <recommendedName>
        <fullName evidence="2">NADPH-dependent FMN reductase-like domain-containing protein</fullName>
    </recommendedName>
</protein>
<dbReference type="GO" id="GO:0010181">
    <property type="term" value="F:FMN binding"/>
    <property type="evidence" value="ECO:0007669"/>
    <property type="project" value="TreeGrafter"/>
</dbReference>
<sequence length="202" mass="22668">MKIAIICGSQRPRSQTAKVGHYLVNLLQAKDIETVLWDLGEAPLSHFDDTFWSEPQGALQQAWQPYREALTECDALIALTPDWHGMVPSVLKNFFLYCGTAETANKPGLIVSVSSASGGYLPVAELRISSSKNNRICWIPDHLVVRNVKQCFNAPEPGEEKDDQYIQARTLHSLRLLIEYAKALKLVRDSEVADYKTYPFGM</sequence>
<proteinExistence type="predicted"/>
<gene>
    <name evidence="3" type="ORF">BFC17_00255</name>
</gene>
<dbReference type="OrthoDB" id="5563352at2"/>
<dbReference type="PANTHER" id="PTHR30543:SF31">
    <property type="entry name" value="NADPH-DEPENDENT AZOREDUCTASE AZR"/>
    <property type="match status" value="1"/>
</dbReference>
<dbReference type="PANTHER" id="PTHR30543">
    <property type="entry name" value="CHROMATE REDUCTASE"/>
    <property type="match status" value="1"/>
</dbReference>
<dbReference type="STRING" id="1856405.BFC17_00255"/>
<evidence type="ECO:0000259" key="2">
    <source>
        <dbReference type="Pfam" id="PF03358"/>
    </source>
</evidence>
<comment type="caution">
    <text evidence="3">The sequence shown here is derived from an EMBL/GenBank/DDBJ whole genome shotgun (WGS) entry which is preliminary data.</text>
</comment>
<dbReference type="AlphaFoldDB" id="A0A1E8FKQ3"/>
<dbReference type="SUPFAM" id="SSF52218">
    <property type="entry name" value="Flavoproteins"/>
    <property type="match status" value="1"/>
</dbReference>
<dbReference type="EMBL" id="MJIC01000001">
    <property type="protein sequence ID" value="OFI36346.1"/>
    <property type="molecule type" value="Genomic_DNA"/>
</dbReference>
<feature type="domain" description="NADPH-dependent FMN reductase-like" evidence="2">
    <location>
        <begin position="1"/>
        <end position="145"/>
    </location>
</feature>
<dbReference type="RefSeq" id="WP_070174457.1">
    <property type="nucleotide sequence ID" value="NZ_BMJR01000004.1"/>
</dbReference>
<dbReference type="Proteomes" id="UP000176037">
    <property type="component" value="Unassembled WGS sequence"/>
</dbReference>
<keyword evidence="1" id="KW-0285">Flavoprotein</keyword>
<reference evidence="3 4" key="1">
    <citation type="submission" date="2016-09" db="EMBL/GenBank/DDBJ databases">
        <title>Alteromonas lipolytica, a new species isolated from sea water.</title>
        <authorList>
            <person name="Wu Y.-H."/>
            <person name="Cheng H."/>
            <person name="Xu X.-W."/>
        </authorList>
    </citation>
    <scope>NUCLEOTIDE SEQUENCE [LARGE SCALE GENOMIC DNA]</scope>
    <source>
        <strain evidence="3 4">JW12</strain>
    </source>
</reference>
<dbReference type="InterPro" id="IPR005025">
    <property type="entry name" value="FMN_Rdtase-like_dom"/>
</dbReference>
<dbReference type="Pfam" id="PF03358">
    <property type="entry name" value="FMN_red"/>
    <property type="match status" value="1"/>
</dbReference>
<dbReference type="InterPro" id="IPR029039">
    <property type="entry name" value="Flavoprotein-like_sf"/>
</dbReference>
<organism evidence="3 4">
    <name type="scientific">Alteromonas lipolytica</name>
    <dbReference type="NCBI Taxonomy" id="1856405"/>
    <lineage>
        <taxon>Bacteria</taxon>
        <taxon>Pseudomonadati</taxon>
        <taxon>Pseudomonadota</taxon>
        <taxon>Gammaproteobacteria</taxon>
        <taxon>Alteromonadales</taxon>
        <taxon>Alteromonadaceae</taxon>
        <taxon>Alteromonas/Salinimonas group</taxon>
        <taxon>Alteromonas</taxon>
    </lineage>
</organism>
<evidence type="ECO:0000256" key="1">
    <source>
        <dbReference type="ARBA" id="ARBA00022643"/>
    </source>
</evidence>